<reference evidence="1" key="2">
    <citation type="journal article" date="2023" name="IMA Fungus">
        <title>Comparative genomic study of the Penicillium genus elucidates a diverse pangenome and 15 lateral gene transfer events.</title>
        <authorList>
            <person name="Petersen C."/>
            <person name="Sorensen T."/>
            <person name="Nielsen M.R."/>
            <person name="Sondergaard T.E."/>
            <person name="Sorensen J.L."/>
            <person name="Fitzpatrick D.A."/>
            <person name="Frisvad J.C."/>
            <person name="Nielsen K.L."/>
        </authorList>
    </citation>
    <scope>NUCLEOTIDE SEQUENCE</scope>
    <source>
        <strain evidence="1">IBT 29677</strain>
    </source>
</reference>
<sequence>MSQTWRPTKTQISRKHPAIIDWIPWPSIRDKLITCHAANPLIDNVICAIGHSYVMEIDLSKLIANIPPTPGYVSVWDLIRTISPETSKQNTETSKNINLNAWDGLRGSGVPTDESFQFHRHKESFGMRLPAPDTNSLFGSHTMALQAFELLGMDKGASLFRLDPAFFETHPEMYDHRDNIMASGVHLKSPYGDTMISPRPLDISVSTQYKQLSSWTVDLLVEGALPVPRLHLDSE</sequence>
<keyword evidence="2" id="KW-1185">Reference proteome</keyword>
<dbReference type="InterPro" id="IPR021833">
    <property type="entry name" value="DUF3425"/>
</dbReference>
<protein>
    <submittedName>
        <fullName evidence="1">Uncharacterized protein</fullName>
    </submittedName>
</protein>
<evidence type="ECO:0000313" key="1">
    <source>
        <dbReference type="EMBL" id="KAJ5403307.1"/>
    </source>
</evidence>
<dbReference type="EMBL" id="JAPZBU010000005">
    <property type="protein sequence ID" value="KAJ5403307.1"/>
    <property type="molecule type" value="Genomic_DNA"/>
</dbReference>
<dbReference type="Proteomes" id="UP001147747">
    <property type="component" value="Unassembled WGS sequence"/>
</dbReference>
<evidence type="ECO:0000313" key="2">
    <source>
        <dbReference type="Proteomes" id="UP001147747"/>
    </source>
</evidence>
<comment type="caution">
    <text evidence="1">The sequence shown here is derived from an EMBL/GenBank/DDBJ whole genome shotgun (WGS) entry which is preliminary data.</text>
</comment>
<dbReference type="AlphaFoldDB" id="A0A9W9W4M5"/>
<reference evidence="1" key="1">
    <citation type="submission" date="2022-12" db="EMBL/GenBank/DDBJ databases">
        <authorList>
            <person name="Petersen C."/>
        </authorList>
    </citation>
    <scope>NUCLEOTIDE SEQUENCE</scope>
    <source>
        <strain evidence="1">IBT 29677</strain>
    </source>
</reference>
<proteinExistence type="predicted"/>
<organism evidence="1 2">
    <name type="scientific">Penicillium cosmopolitanum</name>
    <dbReference type="NCBI Taxonomy" id="1131564"/>
    <lineage>
        <taxon>Eukaryota</taxon>
        <taxon>Fungi</taxon>
        <taxon>Dikarya</taxon>
        <taxon>Ascomycota</taxon>
        <taxon>Pezizomycotina</taxon>
        <taxon>Eurotiomycetes</taxon>
        <taxon>Eurotiomycetidae</taxon>
        <taxon>Eurotiales</taxon>
        <taxon>Aspergillaceae</taxon>
        <taxon>Penicillium</taxon>
    </lineage>
</organism>
<accession>A0A9W9W4M5</accession>
<dbReference type="OrthoDB" id="10261951at2759"/>
<gene>
    <name evidence="1" type="ORF">N7509_003178</name>
</gene>
<dbReference type="RefSeq" id="XP_056490549.1">
    <property type="nucleotide sequence ID" value="XM_056627815.1"/>
</dbReference>
<dbReference type="GeneID" id="81366795"/>
<dbReference type="Pfam" id="PF11905">
    <property type="entry name" value="DUF3425"/>
    <property type="match status" value="1"/>
</dbReference>
<name>A0A9W9W4M5_9EURO</name>